<dbReference type="EMBL" id="KN413870">
    <property type="protein sequence ID" value="KHG19750.1"/>
    <property type="molecule type" value="Genomic_DNA"/>
</dbReference>
<proteinExistence type="predicted"/>
<sequence>MRPRGTNFGGRPWKTKGFRITETRIRIDYQLSGPPSLFPILQSSWTREDWKIVGESTHYRLVPL</sequence>
<evidence type="ECO:0000313" key="1">
    <source>
        <dbReference type="EMBL" id="KHG19750.1"/>
    </source>
</evidence>
<evidence type="ECO:0000313" key="2">
    <source>
        <dbReference type="Proteomes" id="UP000032142"/>
    </source>
</evidence>
<protein>
    <submittedName>
        <fullName evidence="1">KRR1 small subunit processome component</fullName>
    </submittedName>
</protein>
<dbReference type="Proteomes" id="UP000032142">
    <property type="component" value="Unassembled WGS sequence"/>
</dbReference>
<name>A0A0B0P3Y5_GOSAR</name>
<reference evidence="2" key="1">
    <citation type="submission" date="2014-09" db="EMBL/GenBank/DDBJ databases">
        <authorList>
            <person name="Mudge J."/>
            <person name="Ramaraj T."/>
            <person name="Lindquist I.E."/>
            <person name="Bharti A.K."/>
            <person name="Sundararajan A."/>
            <person name="Cameron C.T."/>
            <person name="Woodward J.E."/>
            <person name="May G.D."/>
            <person name="Brubaker C."/>
            <person name="Broadhvest J."/>
            <person name="Wilkins T.A."/>
        </authorList>
    </citation>
    <scope>NUCLEOTIDE SEQUENCE</scope>
    <source>
        <strain evidence="2">cv. AKA8401</strain>
    </source>
</reference>
<organism evidence="1 2">
    <name type="scientific">Gossypium arboreum</name>
    <name type="common">Tree cotton</name>
    <name type="synonym">Gossypium nanking</name>
    <dbReference type="NCBI Taxonomy" id="29729"/>
    <lineage>
        <taxon>Eukaryota</taxon>
        <taxon>Viridiplantae</taxon>
        <taxon>Streptophyta</taxon>
        <taxon>Embryophyta</taxon>
        <taxon>Tracheophyta</taxon>
        <taxon>Spermatophyta</taxon>
        <taxon>Magnoliopsida</taxon>
        <taxon>eudicotyledons</taxon>
        <taxon>Gunneridae</taxon>
        <taxon>Pentapetalae</taxon>
        <taxon>rosids</taxon>
        <taxon>malvids</taxon>
        <taxon>Malvales</taxon>
        <taxon>Malvaceae</taxon>
        <taxon>Malvoideae</taxon>
        <taxon>Gossypium</taxon>
    </lineage>
</organism>
<dbReference type="AlphaFoldDB" id="A0A0B0P3Y5"/>
<gene>
    <name evidence="1" type="ORF">F383_26307</name>
</gene>
<keyword evidence="2" id="KW-1185">Reference proteome</keyword>
<accession>A0A0B0P3Y5</accession>